<evidence type="ECO:0000256" key="1">
    <source>
        <dbReference type="SAM" id="MobiDB-lite"/>
    </source>
</evidence>
<feature type="compositionally biased region" description="Polar residues" evidence="1">
    <location>
        <begin position="24"/>
        <end position="34"/>
    </location>
</feature>
<sequence>MFSITSRAAVHPSRNWHLLPKPQQHASFSSSRQFTNKKHNNSQDEELQLPGFKVSDIVSTRRGRIIFYSAVTVLATMESLTWLNVAPKIWAKKPEDER</sequence>
<dbReference type="EMBL" id="JAQQWI010000009">
    <property type="protein sequence ID" value="KAK8022853.1"/>
    <property type="molecule type" value="Genomic_DNA"/>
</dbReference>
<feature type="region of interest" description="Disordered" evidence="1">
    <location>
        <begin position="21"/>
        <end position="46"/>
    </location>
</feature>
<name>A0ABR1RYM1_9PEZI</name>
<reference evidence="2 3" key="1">
    <citation type="submission" date="2023-01" db="EMBL/GenBank/DDBJ databases">
        <title>Analysis of 21 Apiospora genomes using comparative genomics revels a genus with tremendous synthesis potential of carbohydrate active enzymes and secondary metabolites.</title>
        <authorList>
            <person name="Sorensen T."/>
        </authorList>
    </citation>
    <scope>NUCLEOTIDE SEQUENCE [LARGE SCALE GENOMIC DNA]</scope>
    <source>
        <strain evidence="2 3">CBS 20057</strain>
    </source>
</reference>
<evidence type="ECO:0000313" key="2">
    <source>
        <dbReference type="EMBL" id="KAK8022853.1"/>
    </source>
</evidence>
<comment type="caution">
    <text evidence="2">The sequence shown here is derived from an EMBL/GenBank/DDBJ whole genome shotgun (WGS) entry which is preliminary data.</text>
</comment>
<evidence type="ECO:0000313" key="3">
    <source>
        <dbReference type="Proteomes" id="UP001396898"/>
    </source>
</evidence>
<organism evidence="2 3">
    <name type="scientific">Apiospora marii</name>
    <dbReference type="NCBI Taxonomy" id="335849"/>
    <lineage>
        <taxon>Eukaryota</taxon>
        <taxon>Fungi</taxon>
        <taxon>Dikarya</taxon>
        <taxon>Ascomycota</taxon>
        <taxon>Pezizomycotina</taxon>
        <taxon>Sordariomycetes</taxon>
        <taxon>Xylariomycetidae</taxon>
        <taxon>Amphisphaeriales</taxon>
        <taxon>Apiosporaceae</taxon>
        <taxon>Apiospora</taxon>
    </lineage>
</organism>
<accession>A0ABR1RYM1</accession>
<protein>
    <submittedName>
        <fullName evidence="2">Uncharacterized protein</fullName>
    </submittedName>
</protein>
<keyword evidence="3" id="KW-1185">Reference proteome</keyword>
<dbReference type="Proteomes" id="UP001396898">
    <property type="component" value="Unassembled WGS sequence"/>
</dbReference>
<gene>
    <name evidence="2" type="ORF">PG991_006734</name>
</gene>
<proteinExistence type="predicted"/>